<evidence type="ECO:0000313" key="2">
    <source>
        <dbReference type="Proteomes" id="UP001336250"/>
    </source>
</evidence>
<evidence type="ECO:0000313" key="1">
    <source>
        <dbReference type="EMBL" id="MEF7615236.1"/>
    </source>
</evidence>
<keyword evidence="1" id="KW-0449">Lipoprotein</keyword>
<gene>
    <name evidence="1" type="ORF">V4F39_15040</name>
</gene>
<dbReference type="Proteomes" id="UP001336250">
    <property type="component" value="Unassembled WGS sequence"/>
</dbReference>
<accession>A0AAW9Q602</accession>
<dbReference type="EMBL" id="JAZIBG010000028">
    <property type="protein sequence ID" value="MEF7615236.1"/>
    <property type="molecule type" value="Genomic_DNA"/>
</dbReference>
<dbReference type="AlphaFoldDB" id="A0AAW9Q602"/>
<protein>
    <submittedName>
        <fullName evidence="1">DUF6279 family lipoprotein</fullName>
    </submittedName>
</protein>
<reference evidence="1 2" key="1">
    <citation type="submission" date="2024-02" db="EMBL/GenBank/DDBJ databases">
        <title>Genome sequence of Aquincola sp. MAHUQ-54.</title>
        <authorList>
            <person name="Huq M.A."/>
        </authorList>
    </citation>
    <scope>NUCLEOTIDE SEQUENCE [LARGE SCALE GENOMIC DNA]</scope>
    <source>
        <strain evidence="1 2">MAHUQ-54</strain>
    </source>
</reference>
<keyword evidence="2" id="KW-1185">Reference proteome</keyword>
<sequence length="267" mass="30599">MQLAYNQAPQWVAWRLGGYVDLDDDQGPRAREAIDAWFRWHRSTQLPDYAAQLARLQSQVMAPTTPAAVCQWETELLQRADAALAQVVAPAAAIAVTLTPVQWQQIERRYEKSNEDWRKDFLQPDLRVRREAHLERNLERLERLYGRLDAAQQARVAAALAASPFDPQAWQQERLARQQDTLQTLRSLAPEGRAVPAATAQAAVRGLLDRWVRSPRPAYAAYQRKLNDHNCHWIAELHNSTTPAQRQHARERLRGWEADALALSRRP</sequence>
<comment type="caution">
    <text evidence="1">The sequence shown here is derived from an EMBL/GenBank/DDBJ whole genome shotgun (WGS) entry which is preliminary data.</text>
</comment>
<name>A0AAW9Q602_9BURK</name>
<dbReference type="Pfam" id="PF19795">
    <property type="entry name" value="DUF6279"/>
    <property type="match status" value="1"/>
</dbReference>
<proteinExistence type="predicted"/>
<organism evidence="1 2">
    <name type="scientific">Aquincola agrisoli</name>
    <dbReference type="NCBI Taxonomy" id="3119538"/>
    <lineage>
        <taxon>Bacteria</taxon>
        <taxon>Pseudomonadati</taxon>
        <taxon>Pseudomonadota</taxon>
        <taxon>Betaproteobacteria</taxon>
        <taxon>Burkholderiales</taxon>
        <taxon>Sphaerotilaceae</taxon>
        <taxon>Aquincola</taxon>
    </lineage>
</organism>